<evidence type="ECO:0000256" key="1">
    <source>
        <dbReference type="SAM" id="MobiDB-lite"/>
    </source>
</evidence>
<dbReference type="RefSeq" id="WP_110334060.1">
    <property type="nucleotide sequence ID" value="NZ_JBHVLW010000001.1"/>
</dbReference>
<reference evidence="3 4" key="1">
    <citation type="submission" date="2016-07" db="EMBL/GenBank/DDBJ databases">
        <title>Draft genome sequence of Prauserella sp. YIM 121212, isolated from alkaline soil.</title>
        <authorList>
            <person name="Ruckert C."/>
            <person name="Albersmeier A."/>
            <person name="Jiang C.-L."/>
            <person name="Jiang Y."/>
            <person name="Kalinowski J."/>
            <person name="Schneider O."/>
            <person name="Winkler A."/>
            <person name="Zotchev S.B."/>
        </authorList>
    </citation>
    <scope>NUCLEOTIDE SEQUENCE [LARGE SCALE GENOMIC DNA]</scope>
    <source>
        <strain evidence="3 4">YIM 121212</strain>
    </source>
</reference>
<proteinExistence type="predicted"/>
<accession>A0A318LUZ7</accession>
<feature type="transmembrane region" description="Helical" evidence="2">
    <location>
        <begin position="42"/>
        <end position="63"/>
    </location>
</feature>
<sequence length="225" mass="22420">MDERELKELFREAAGEAPPPTFSASDVAAESRRVTRRRRNTIAGVACAVVLLGGGAGAVGVLLGGGNASDTTAASAPAQEGAGEQPGADSGRPPSAQVFPNTVPKQGGAVEGESTLGCDTVDRELATALAGELPAGADAVAGGGDCPDGPHSATYSVEGGTITAVFAPRGLAFQLPEQPEGAELEQRPTASGGTVYVLATPDSASRAAPLDGELGRIADALARRF</sequence>
<protein>
    <submittedName>
        <fullName evidence="3">Uncharacterized protein</fullName>
    </submittedName>
</protein>
<feature type="region of interest" description="Disordered" evidence="1">
    <location>
        <begin position="1"/>
        <end position="35"/>
    </location>
</feature>
<keyword evidence="2" id="KW-0812">Transmembrane</keyword>
<dbReference type="AlphaFoldDB" id="A0A318LUZ7"/>
<name>A0A318LUZ7_9PSEU</name>
<organism evidence="3 4">
    <name type="scientific">Prauserella flavalba</name>
    <dbReference type="NCBI Taxonomy" id="1477506"/>
    <lineage>
        <taxon>Bacteria</taxon>
        <taxon>Bacillati</taxon>
        <taxon>Actinomycetota</taxon>
        <taxon>Actinomycetes</taxon>
        <taxon>Pseudonocardiales</taxon>
        <taxon>Pseudonocardiaceae</taxon>
        <taxon>Prauserella</taxon>
    </lineage>
</organism>
<feature type="region of interest" description="Disordered" evidence="1">
    <location>
        <begin position="69"/>
        <end position="114"/>
    </location>
</feature>
<comment type="caution">
    <text evidence="3">The sequence shown here is derived from an EMBL/GenBank/DDBJ whole genome shotgun (WGS) entry which is preliminary data.</text>
</comment>
<gene>
    <name evidence="3" type="ORF">BA062_00765</name>
</gene>
<dbReference type="Proteomes" id="UP000247892">
    <property type="component" value="Unassembled WGS sequence"/>
</dbReference>
<dbReference type="OrthoDB" id="3698019at2"/>
<evidence type="ECO:0000256" key="2">
    <source>
        <dbReference type="SAM" id="Phobius"/>
    </source>
</evidence>
<keyword evidence="2" id="KW-1133">Transmembrane helix</keyword>
<evidence type="ECO:0000313" key="3">
    <source>
        <dbReference type="EMBL" id="PXY38327.1"/>
    </source>
</evidence>
<keyword evidence="2" id="KW-0472">Membrane</keyword>
<keyword evidence="4" id="KW-1185">Reference proteome</keyword>
<feature type="compositionally biased region" description="Basic and acidic residues" evidence="1">
    <location>
        <begin position="1"/>
        <end position="14"/>
    </location>
</feature>
<dbReference type="EMBL" id="MASU01000001">
    <property type="protein sequence ID" value="PXY38327.1"/>
    <property type="molecule type" value="Genomic_DNA"/>
</dbReference>
<evidence type="ECO:0000313" key="4">
    <source>
        <dbReference type="Proteomes" id="UP000247892"/>
    </source>
</evidence>